<dbReference type="PANTHER" id="PTHR33710">
    <property type="entry name" value="BNAC02G09200D PROTEIN"/>
    <property type="match status" value="1"/>
</dbReference>
<sequence>MGHYESVDSPTCWIERDEDPIGKKLDRALINAAWFRDFPQSVARFEAGGISDHARCVVHLTGNQNEARKPFRFFNYLTEHAEFLQVVKRVWETTQEIHHSRSALSRFQAKLKLLKFEMRLLNKTHYGNLPNKTKLAFEEMCHCQTVTVTPMLNEAERLGIKAGKLPVGGVSEDIGFGISMSYMPAFRENRSLMINKDKM</sequence>
<name>A0ABQ7Y1J0_BRANA</name>
<reference evidence="1 2" key="1">
    <citation type="submission" date="2021-05" db="EMBL/GenBank/DDBJ databases">
        <title>Genome Assembly of Synthetic Allotetraploid Brassica napus Reveals Homoeologous Exchanges between Subgenomes.</title>
        <authorList>
            <person name="Davis J.T."/>
        </authorList>
    </citation>
    <scope>NUCLEOTIDE SEQUENCE [LARGE SCALE GENOMIC DNA]</scope>
    <source>
        <strain evidence="2">cv. Da-Ae</strain>
        <tissue evidence="1">Seedling</tissue>
    </source>
</reference>
<accession>A0ABQ7Y1J0</accession>
<organism evidence="1 2">
    <name type="scientific">Brassica napus</name>
    <name type="common">Rape</name>
    <dbReference type="NCBI Taxonomy" id="3708"/>
    <lineage>
        <taxon>Eukaryota</taxon>
        <taxon>Viridiplantae</taxon>
        <taxon>Streptophyta</taxon>
        <taxon>Embryophyta</taxon>
        <taxon>Tracheophyta</taxon>
        <taxon>Spermatophyta</taxon>
        <taxon>Magnoliopsida</taxon>
        <taxon>eudicotyledons</taxon>
        <taxon>Gunneridae</taxon>
        <taxon>Pentapetalae</taxon>
        <taxon>rosids</taxon>
        <taxon>malvids</taxon>
        <taxon>Brassicales</taxon>
        <taxon>Brassicaceae</taxon>
        <taxon>Brassiceae</taxon>
        <taxon>Brassica</taxon>
    </lineage>
</organism>
<dbReference type="PANTHER" id="PTHR33710:SF79">
    <property type="entry name" value="OS06G0205337 PROTEIN"/>
    <property type="match status" value="1"/>
</dbReference>
<protein>
    <submittedName>
        <fullName evidence="1">Uncharacterized protein</fullName>
    </submittedName>
</protein>
<dbReference type="EMBL" id="JAGKQM010000018">
    <property type="protein sequence ID" value="KAH0862042.1"/>
    <property type="molecule type" value="Genomic_DNA"/>
</dbReference>
<comment type="caution">
    <text evidence="1">The sequence shown here is derived from an EMBL/GenBank/DDBJ whole genome shotgun (WGS) entry which is preliminary data.</text>
</comment>
<gene>
    <name evidence="1" type="ORF">HID58_079253</name>
</gene>
<keyword evidence="2" id="KW-1185">Reference proteome</keyword>
<evidence type="ECO:0000313" key="1">
    <source>
        <dbReference type="EMBL" id="KAH0862042.1"/>
    </source>
</evidence>
<evidence type="ECO:0000313" key="2">
    <source>
        <dbReference type="Proteomes" id="UP000824890"/>
    </source>
</evidence>
<proteinExistence type="predicted"/>
<dbReference type="Proteomes" id="UP000824890">
    <property type="component" value="Unassembled WGS sequence"/>
</dbReference>